<dbReference type="Proteomes" id="UP000287972">
    <property type="component" value="Unassembled WGS sequence"/>
</dbReference>
<dbReference type="PROSITE" id="PS51837">
    <property type="entry name" value="LITAF"/>
    <property type="match status" value="1"/>
</dbReference>
<gene>
    <name evidence="2" type="ORF">CEP51_002673</name>
</gene>
<dbReference type="Pfam" id="PF10601">
    <property type="entry name" value="zf-LITAF-like"/>
    <property type="match status" value="1"/>
</dbReference>
<evidence type="ECO:0000313" key="3">
    <source>
        <dbReference type="Proteomes" id="UP000287972"/>
    </source>
</evidence>
<dbReference type="EMBL" id="NKCL01000039">
    <property type="protein sequence ID" value="RSL86688.1"/>
    <property type="molecule type" value="Genomic_DNA"/>
</dbReference>
<organism evidence="2 3">
    <name type="scientific">Fusarium floridanum</name>
    <dbReference type="NCBI Taxonomy" id="1325733"/>
    <lineage>
        <taxon>Eukaryota</taxon>
        <taxon>Fungi</taxon>
        <taxon>Dikarya</taxon>
        <taxon>Ascomycota</taxon>
        <taxon>Pezizomycotina</taxon>
        <taxon>Sordariomycetes</taxon>
        <taxon>Hypocreomycetidae</taxon>
        <taxon>Hypocreales</taxon>
        <taxon>Nectriaceae</taxon>
        <taxon>Fusarium</taxon>
        <taxon>Fusarium solani species complex</taxon>
    </lineage>
</organism>
<evidence type="ECO:0000313" key="2">
    <source>
        <dbReference type="EMBL" id="RSL86688.1"/>
    </source>
</evidence>
<keyword evidence="3" id="KW-1185">Reference proteome</keyword>
<name>A0A428SA81_9HYPO</name>
<comment type="caution">
    <text evidence="2">The sequence shown here is derived from an EMBL/GenBank/DDBJ whole genome shotgun (WGS) entry which is preliminary data.</text>
</comment>
<reference evidence="2 3" key="1">
    <citation type="submission" date="2017-06" db="EMBL/GenBank/DDBJ databases">
        <title>Comparative genomic analysis of Ambrosia Fusariam Clade fungi.</title>
        <authorList>
            <person name="Stajich J.E."/>
            <person name="Carrillo J."/>
            <person name="Kijimoto T."/>
            <person name="Eskalen A."/>
            <person name="O'Donnell K."/>
            <person name="Kasson M."/>
        </authorList>
    </citation>
    <scope>NUCLEOTIDE SEQUENCE [LARGE SCALE GENOMIC DNA]</scope>
    <source>
        <strain evidence="2 3">NRRL62606</strain>
    </source>
</reference>
<dbReference type="InterPro" id="IPR006629">
    <property type="entry name" value="LITAF"/>
</dbReference>
<proteinExistence type="predicted"/>
<protein>
    <recommendedName>
        <fullName evidence="1">LITAF domain-containing protein</fullName>
    </recommendedName>
</protein>
<evidence type="ECO:0000259" key="1">
    <source>
        <dbReference type="PROSITE" id="PS51837"/>
    </source>
</evidence>
<dbReference type="SMART" id="SM00714">
    <property type="entry name" value="LITAF"/>
    <property type="match status" value="1"/>
</dbReference>
<sequence>MDPERTLSPQPPPTYSEATMSALTSDGFAVSPMSERYNPLAQATVSPLGTPIPPSADTFTAKPGIEHERPIENESSRGINDDCLPEVVSNAVVRVDQRVAETPDDRIEYVSSLEVMSITPRSVTPRTVTPLHMLGDQPESIDCPFCHRRSETRVRKKPSNATHLQAVLLLFTTVCGVAAPYVAGWSFDVEQICQNCSNRVAYKSQGKELHLCKAPESWKEPSKFPDAE</sequence>
<feature type="domain" description="LITAF" evidence="1">
    <location>
        <begin position="123"/>
        <end position="205"/>
    </location>
</feature>
<dbReference type="AlphaFoldDB" id="A0A428SA81"/>
<accession>A0A428SA81</accession>